<feature type="transmembrane region" description="Helical" evidence="7">
    <location>
        <begin position="154"/>
        <end position="175"/>
    </location>
</feature>
<dbReference type="Gene3D" id="1.10.287.470">
    <property type="entry name" value="Helix hairpin bin"/>
    <property type="match status" value="1"/>
</dbReference>
<dbReference type="InterPro" id="IPR008915">
    <property type="entry name" value="Peptidase_M50"/>
</dbReference>
<dbReference type="OrthoDB" id="9759690at2"/>
<dbReference type="GO" id="GO:0005737">
    <property type="term" value="C:cytoplasm"/>
    <property type="evidence" value="ECO:0007669"/>
    <property type="project" value="TreeGrafter"/>
</dbReference>
<dbReference type="PANTHER" id="PTHR13325:SF3">
    <property type="entry name" value="MEMBRANE-BOUND TRANSCRIPTION FACTOR SITE-2 PROTEASE"/>
    <property type="match status" value="1"/>
</dbReference>
<evidence type="ECO:0000256" key="4">
    <source>
        <dbReference type="ARBA" id="ARBA00022692"/>
    </source>
</evidence>
<evidence type="ECO:0000256" key="3">
    <source>
        <dbReference type="ARBA" id="ARBA00007931"/>
    </source>
</evidence>
<dbReference type="KEGG" id="knv:Pan216_03220"/>
<accession>A0A518AXQ9</accession>
<comment type="subcellular location">
    <subcellularLocation>
        <location evidence="2">Endomembrane system</location>
        <topology evidence="2">Multi-pass membrane protein</topology>
    </subcellularLocation>
</comment>
<name>A0A518AXQ9_9BACT</name>
<keyword evidence="6 7" id="KW-0472">Membrane</keyword>
<dbReference type="Gene3D" id="2.40.30.170">
    <property type="match status" value="1"/>
</dbReference>
<evidence type="ECO:0000259" key="8">
    <source>
        <dbReference type="Pfam" id="PF02163"/>
    </source>
</evidence>
<comment type="cofactor">
    <cofactor evidence="1">
        <name>Zn(2+)</name>
        <dbReference type="ChEBI" id="CHEBI:29105"/>
    </cofactor>
</comment>
<proteinExistence type="inferred from homology"/>
<feature type="transmembrane region" description="Helical" evidence="7">
    <location>
        <begin position="392"/>
        <end position="413"/>
    </location>
</feature>
<dbReference type="RefSeq" id="WP_145253852.1">
    <property type="nucleotide sequence ID" value="NZ_CP036279.1"/>
</dbReference>
<keyword evidence="5 7" id="KW-1133">Transmembrane helix</keyword>
<feature type="transmembrane region" description="Helical" evidence="7">
    <location>
        <begin position="361"/>
        <end position="386"/>
    </location>
</feature>
<evidence type="ECO:0000256" key="5">
    <source>
        <dbReference type="ARBA" id="ARBA00022989"/>
    </source>
</evidence>
<reference evidence="9 10" key="1">
    <citation type="submission" date="2019-02" db="EMBL/GenBank/DDBJ databases">
        <title>Deep-cultivation of Planctomycetes and their phenomic and genomic characterization uncovers novel biology.</title>
        <authorList>
            <person name="Wiegand S."/>
            <person name="Jogler M."/>
            <person name="Boedeker C."/>
            <person name="Pinto D."/>
            <person name="Vollmers J."/>
            <person name="Rivas-Marin E."/>
            <person name="Kohn T."/>
            <person name="Peeters S.H."/>
            <person name="Heuer A."/>
            <person name="Rast P."/>
            <person name="Oberbeckmann S."/>
            <person name="Bunk B."/>
            <person name="Jeske O."/>
            <person name="Meyerdierks A."/>
            <person name="Storesund J.E."/>
            <person name="Kallscheuer N."/>
            <person name="Luecker S."/>
            <person name="Lage O.M."/>
            <person name="Pohl T."/>
            <person name="Merkel B.J."/>
            <person name="Hornburger P."/>
            <person name="Mueller R.-W."/>
            <person name="Bruemmer F."/>
            <person name="Labrenz M."/>
            <person name="Spormann A.M."/>
            <person name="Op den Camp H."/>
            <person name="Overmann J."/>
            <person name="Amann R."/>
            <person name="Jetten M.S.M."/>
            <person name="Mascher T."/>
            <person name="Medema M.H."/>
            <person name="Devos D.P."/>
            <person name="Kaster A.-K."/>
            <person name="Ovreas L."/>
            <person name="Rohde M."/>
            <person name="Galperin M.Y."/>
            <person name="Jogler C."/>
        </authorList>
    </citation>
    <scope>NUCLEOTIDE SEQUENCE [LARGE SCALE GENOMIC DNA]</scope>
    <source>
        <strain evidence="9 10">Pan216</strain>
    </source>
</reference>
<dbReference type="EMBL" id="CP036279">
    <property type="protein sequence ID" value="QDU59494.1"/>
    <property type="molecule type" value="Genomic_DNA"/>
</dbReference>
<feature type="domain" description="Peptidase M50" evidence="8">
    <location>
        <begin position="198"/>
        <end position="278"/>
    </location>
</feature>
<evidence type="ECO:0000313" key="9">
    <source>
        <dbReference type="EMBL" id="QDU59494.1"/>
    </source>
</evidence>
<dbReference type="InterPro" id="IPR001193">
    <property type="entry name" value="MBTPS2"/>
</dbReference>
<keyword evidence="10" id="KW-1185">Reference proteome</keyword>
<organism evidence="9 10">
    <name type="scientific">Kolteria novifilia</name>
    <dbReference type="NCBI Taxonomy" id="2527975"/>
    <lineage>
        <taxon>Bacteria</taxon>
        <taxon>Pseudomonadati</taxon>
        <taxon>Planctomycetota</taxon>
        <taxon>Planctomycetia</taxon>
        <taxon>Kolteriales</taxon>
        <taxon>Kolteriaceae</taxon>
        <taxon>Kolteria</taxon>
    </lineage>
</organism>
<dbReference type="Proteomes" id="UP000317093">
    <property type="component" value="Chromosome"/>
</dbReference>
<dbReference type="GO" id="GO:0012505">
    <property type="term" value="C:endomembrane system"/>
    <property type="evidence" value="ECO:0007669"/>
    <property type="project" value="UniProtKB-SubCell"/>
</dbReference>
<feature type="transmembrane region" description="Helical" evidence="7">
    <location>
        <begin position="434"/>
        <end position="454"/>
    </location>
</feature>
<evidence type="ECO:0000256" key="2">
    <source>
        <dbReference type="ARBA" id="ARBA00004127"/>
    </source>
</evidence>
<feature type="transmembrane region" description="Helical" evidence="7">
    <location>
        <begin position="256"/>
        <end position="278"/>
    </location>
</feature>
<dbReference type="GO" id="GO:0016020">
    <property type="term" value="C:membrane"/>
    <property type="evidence" value="ECO:0007669"/>
    <property type="project" value="InterPro"/>
</dbReference>
<comment type="similarity">
    <text evidence="3">Belongs to the peptidase M50B family.</text>
</comment>
<evidence type="ECO:0000256" key="7">
    <source>
        <dbReference type="SAM" id="Phobius"/>
    </source>
</evidence>
<dbReference type="Pfam" id="PF02163">
    <property type="entry name" value="Peptidase_M50"/>
    <property type="match status" value="1"/>
</dbReference>
<gene>
    <name evidence="9" type="ORF">Pan216_03220</name>
</gene>
<dbReference type="GO" id="GO:0031293">
    <property type="term" value="P:membrane protein intracellular domain proteolysis"/>
    <property type="evidence" value="ECO:0007669"/>
    <property type="project" value="TreeGrafter"/>
</dbReference>
<dbReference type="PANTHER" id="PTHR13325">
    <property type="entry name" value="PROTEASE M50 MEMBRANE-BOUND TRANSCRIPTION FACTOR SITE 2 PROTEASE"/>
    <property type="match status" value="1"/>
</dbReference>
<evidence type="ECO:0000256" key="6">
    <source>
        <dbReference type="ARBA" id="ARBA00023136"/>
    </source>
</evidence>
<protein>
    <submittedName>
        <fullName evidence="9">Peptidase family M50</fullName>
    </submittedName>
</protein>
<feature type="transmembrane region" description="Helical" evidence="7">
    <location>
        <begin position="284"/>
        <end position="303"/>
    </location>
</feature>
<feature type="transmembrane region" description="Helical" evidence="7">
    <location>
        <begin position="196"/>
        <end position="216"/>
    </location>
</feature>
<evidence type="ECO:0000256" key="1">
    <source>
        <dbReference type="ARBA" id="ARBA00001947"/>
    </source>
</evidence>
<dbReference type="GO" id="GO:0004222">
    <property type="term" value="F:metalloendopeptidase activity"/>
    <property type="evidence" value="ECO:0007669"/>
    <property type="project" value="InterPro"/>
</dbReference>
<feature type="transmembrane region" description="Helical" evidence="7">
    <location>
        <begin position="228"/>
        <end position="249"/>
    </location>
</feature>
<keyword evidence="4 7" id="KW-0812">Transmembrane</keyword>
<dbReference type="AlphaFoldDB" id="A0A518AXQ9"/>
<dbReference type="Gene3D" id="2.40.50.100">
    <property type="match status" value="1"/>
</dbReference>
<sequence>MSTGMVNPDLRRKIKVRMRPDLVINQQRYAGQSFFIVKDPVSLKYYRFREEELFLLKQFDGVNTLDDIRHAFVEKFRPQRISVSDLEKFVQQLLQAGIATADTPQVGQRLYERFKKKKRDKIKQLFANILYLKVPIFDPEWLLKKIIPWTGWFYSLPAFIVMIGLMLSAGLLVLVNWDTFVGKLPSYENFFTWRNLMYFWVTLAVVKVIHEFGHGISCRKFGGEVHEMGFLFLVLTPCLYCNVSDAWMLPNKWHRVVIGAAGIYVELVLSAIFVWVWWYTEPGLLNTLSLSIVFICSVSTVIFNGNPLLRFDGYYILSDLMEMPNLRERANKYLGNLAGRIFLGTEILDDPFLPTHRAWFYALYGVLAYVYRWVVTVGILIFLYTFLKPYKLGSISFMLGVMATFALFVMPVYKMIKTLRSRWRAIKVNKSRMAVMIPGAILLVLCIAFIPFPMRIDAPMILMPREGTTVYVQARGVLDELLVEDGDEVTSGTVLAKLRDPSREMELERAELDVRQNRKAWLSYQAMRDSSNAGVSRVRMEEAQRLVRALSEENRKLIISVPQGVTGTVLSPPKEQDIGKTYEPGEIFCQIGNPGELEAYIVAPGSDTSLFHQGQRVWLKFAGHVGGILTGKVSRISSRQIDQVPPALSNKRGGEVQTQPSEDGRSEIPLIKSYALKVDLDNPDGRLVMGTRGLARIDIGWRSLYWRVGRYIRQTFHFRL</sequence>
<evidence type="ECO:0000313" key="10">
    <source>
        <dbReference type="Proteomes" id="UP000317093"/>
    </source>
</evidence>